<keyword evidence="1" id="KW-0472">Membrane</keyword>
<evidence type="ECO:0000256" key="1">
    <source>
        <dbReference type="SAM" id="Phobius"/>
    </source>
</evidence>
<dbReference type="PANTHER" id="PTHR13160:SF4">
    <property type="entry name" value="OLIGOSACCHARYLTRANSFERASE COMPLEX SUBUNIT OSTC"/>
    <property type="match status" value="1"/>
</dbReference>
<sequence length="94" mass="10472">VPVHHQRSTSSSIDLSSPYSMDPLLLILKLLYSALRVPCMRLKVPPFSLPSFSLPSTMTVFSLVLATYFLVVFSFIYDVIVESPGIRSVKVPVK</sequence>
<dbReference type="EMBL" id="JQ019628">
    <property type="protein sequence ID" value="AEX12266.1"/>
    <property type="molecule type" value="Genomic_DNA"/>
</dbReference>
<keyword evidence="1" id="KW-1133">Transmembrane helix</keyword>
<accession>K7NMQ0</accession>
<dbReference type="InterPro" id="IPR042416">
    <property type="entry name" value="OSTC"/>
</dbReference>
<organism evidence="2">
    <name type="scientific">Pinus taeda</name>
    <name type="common">Loblolly pine</name>
    <dbReference type="NCBI Taxonomy" id="3352"/>
    <lineage>
        <taxon>Eukaryota</taxon>
        <taxon>Viridiplantae</taxon>
        <taxon>Streptophyta</taxon>
        <taxon>Embryophyta</taxon>
        <taxon>Tracheophyta</taxon>
        <taxon>Spermatophyta</taxon>
        <taxon>Pinopsida</taxon>
        <taxon>Pinidae</taxon>
        <taxon>Conifers I</taxon>
        <taxon>Pinales</taxon>
        <taxon>Pinaceae</taxon>
        <taxon>Pinus</taxon>
        <taxon>Pinus subgen. Pinus</taxon>
    </lineage>
</organism>
<dbReference type="AlphaFoldDB" id="K7NMQ0"/>
<dbReference type="GO" id="GO:0008250">
    <property type="term" value="C:oligosaccharyltransferase complex"/>
    <property type="evidence" value="ECO:0007669"/>
    <property type="project" value="InterPro"/>
</dbReference>
<dbReference type="PANTHER" id="PTHR13160">
    <property type="entry name" value="OLIGOSACCHARYLTRANSFERASE COMPLEX SUBUNIT OSTC"/>
    <property type="match status" value="1"/>
</dbReference>
<evidence type="ECO:0000313" key="2">
    <source>
        <dbReference type="EMBL" id="AEX12266.1"/>
    </source>
</evidence>
<proteinExistence type="predicted"/>
<keyword evidence="1" id="KW-0812">Transmembrane</keyword>
<feature type="non-terminal residue" evidence="2">
    <location>
        <position position="1"/>
    </location>
</feature>
<reference evidence="2" key="1">
    <citation type="submission" date="2011-11" db="EMBL/GenBank/DDBJ databases">
        <title>Nucleotide Diversity and Divergence in the Loblolly Pine Gene Space.</title>
        <authorList>
            <person name="Neale D.B."/>
            <person name="Wegrzyn J.L."/>
            <person name="Lee J.M."/>
            <person name="Eckert A.J."/>
            <person name="Liechty J.D."/>
            <person name="Stevens K.A."/>
            <person name="Langley C.H."/>
        </authorList>
    </citation>
    <scope>NUCLEOTIDE SEQUENCE</scope>
    <source>
        <strain evidence="2">4875</strain>
        <tissue evidence="2">Megagametophyte</tissue>
    </source>
</reference>
<feature type="transmembrane region" description="Helical" evidence="1">
    <location>
        <begin position="58"/>
        <end position="80"/>
    </location>
</feature>
<gene>
    <name evidence="2" type="ORF">0_7772_01</name>
</gene>
<name>K7NMQ0_PINTA</name>
<protein>
    <submittedName>
        <fullName evidence="2">Uncharacterized protein</fullName>
    </submittedName>
</protein>